<dbReference type="RefSeq" id="WP_123402180.1">
    <property type="nucleotide sequence ID" value="NZ_RJVI01000003.1"/>
</dbReference>
<dbReference type="HAMAP" id="MF_02204">
    <property type="entry name" value="Pal"/>
    <property type="match status" value="1"/>
</dbReference>
<keyword evidence="3 8" id="KW-0472">Membrane</keyword>
<dbReference type="OrthoDB" id="9809164at2"/>
<dbReference type="PROSITE" id="PS01068">
    <property type="entry name" value="OMPA_1"/>
    <property type="match status" value="1"/>
</dbReference>
<dbReference type="GO" id="GO:0051301">
    <property type="term" value="P:cell division"/>
    <property type="evidence" value="ECO:0007669"/>
    <property type="project" value="UniProtKB-UniRule"/>
</dbReference>
<evidence type="ECO:0000256" key="10">
    <source>
        <dbReference type="SAM" id="SignalP"/>
    </source>
</evidence>
<dbReference type="InterPro" id="IPR014169">
    <property type="entry name" value="Pal_lipo_C"/>
</dbReference>
<accession>A0A3N1XT07</accession>
<dbReference type="InterPro" id="IPR050330">
    <property type="entry name" value="Bact_OuterMem_StrucFunc"/>
</dbReference>
<dbReference type="PRINTS" id="PR01021">
    <property type="entry name" value="OMPADOMAIN"/>
</dbReference>
<evidence type="ECO:0000256" key="8">
    <source>
        <dbReference type="HAMAP-Rule" id="MF_02204"/>
    </source>
</evidence>
<reference evidence="12 13" key="1">
    <citation type="submission" date="2018-11" db="EMBL/GenBank/DDBJ databases">
        <title>Genomic Encyclopedia of Type Strains, Phase IV (KMG-IV): sequencing the most valuable type-strain genomes for metagenomic binning, comparative biology and taxonomic classification.</title>
        <authorList>
            <person name="Goeker M."/>
        </authorList>
    </citation>
    <scope>NUCLEOTIDE SEQUENCE [LARGE SCALE GENOMIC DNA]</scope>
    <source>
        <strain evidence="12 13">DSM 100275</strain>
    </source>
</reference>
<comment type="similarity">
    <text evidence="8">Belongs to the Pal lipoprotein family.</text>
</comment>
<dbReference type="EMBL" id="RJVI01000003">
    <property type="protein sequence ID" value="ROR29794.1"/>
    <property type="molecule type" value="Genomic_DNA"/>
</dbReference>
<evidence type="ECO:0000313" key="13">
    <source>
        <dbReference type="Proteomes" id="UP000276634"/>
    </source>
</evidence>
<dbReference type="PANTHER" id="PTHR30329:SF21">
    <property type="entry name" value="LIPOPROTEIN YIAD-RELATED"/>
    <property type="match status" value="1"/>
</dbReference>
<gene>
    <name evidence="8" type="primary">pal</name>
    <name evidence="12" type="ORF">EDC57_2472</name>
</gene>
<comment type="subunit">
    <text evidence="8">The Tol-Pal system is composed of five core proteins: the inner membrane proteins TolA, TolQ and TolR, the periplasmic protein TolB and the outer membrane protein Pal. They form a network linking the inner and outer membranes and the peptidoglycan layer.</text>
</comment>
<keyword evidence="1 8" id="KW-0132">Cell division</keyword>
<dbReference type="InterPro" id="IPR006665">
    <property type="entry name" value="OmpA-like"/>
</dbReference>
<sequence>MSHRTLLTLLAGAVLLAACATPAPQEPASAPPVEEKGVPAGGAAEAGAARPGAEAAAVQPEAVPPMDPLDDPASPLRERVLYFDFDSTEIKPRERELIAAHAQYLASRPQVKVRLEGHADERGTREYNLGLGERRAMAVRQLMLFLGVQPGQIEVVSYGEERPAALGHDESAWRLNRRVEIRYPGHDAP</sequence>
<dbReference type="Gene3D" id="3.30.1330.60">
    <property type="entry name" value="OmpA-like domain"/>
    <property type="match status" value="1"/>
</dbReference>
<feature type="compositionally biased region" description="Low complexity" evidence="9">
    <location>
        <begin position="41"/>
        <end position="61"/>
    </location>
</feature>
<comment type="caution">
    <text evidence="12">The sequence shown here is derived from an EMBL/GenBank/DDBJ whole genome shotgun (WGS) entry which is preliminary data.</text>
</comment>
<dbReference type="CDD" id="cd07185">
    <property type="entry name" value="OmpA_C-like"/>
    <property type="match status" value="1"/>
</dbReference>
<feature type="domain" description="OmpA-like" evidence="11">
    <location>
        <begin position="70"/>
        <end position="187"/>
    </location>
</feature>
<organism evidence="12 13">
    <name type="scientific">Inmirania thermothiophila</name>
    <dbReference type="NCBI Taxonomy" id="1750597"/>
    <lineage>
        <taxon>Bacteria</taxon>
        <taxon>Pseudomonadati</taxon>
        <taxon>Pseudomonadota</taxon>
        <taxon>Gammaproteobacteria</taxon>
        <taxon>Chromatiales</taxon>
        <taxon>Ectothiorhodospiraceae</taxon>
        <taxon>Inmirania</taxon>
    </lineage>
</organism>
<evidence type="ECO:0000313" key="12">
    <source>
        <dbReference type="EMBL" id="ROR29794.1"/>
    </source>
</evidence>
<dbReference type="InterPro" id="IPR006664">
    <property type="entry name" value="OMP_bac"/>
</dbReference>
<name>A0A3N1XT07_9GAMM</name>
<evidence type="ECO:0000256" key="3">
    <source>
        <dbReference type="ARBA" id="ARBA00023136"/>
    </source>
</evidence>
<keyword evidence="7 8" id="KW-0131">Cell cycle</keyword>
<evidence type="ECO:0000256" key="2">
    <source>
        <dbReference type="ARBA" id="ARBA00022729"/>
    </source>
</evidence>
<feature type="signal peptide" evidence="10">
    <location>
        <begin position="1"/>
        <end position="20"/>
    </location>
</feature>
<feature type="region of interest" description="Disordered" evidence="9">
    <location>
        <begin position="23"/>
        <end position="71"/>
    </location>
</feature>
<proteinExistence type="inferred from homology"/>
<dbReference type="SUPFAM" id="SSF103088">
    <property type="entry name" value="OmpA-like"/>
    <property type="match status" value="1"/>
</dbReference>
<comment type="function">
    <text evidence="8">Part of the Tol-Pal system, which plays a role in outer membrane invagination during cell division and is important for maintaining outer membrane integrity.</text>
</comment>
<protein>
    <recommendedName>
        <fullName evidence="8">Peptidoglycan-associated lipoprotein</fullName>
        <shortName evidence="8">PAL</shortName>
    </recommendedName>
</protein>
<dbReference type="PROSITE" id="PS51257">
    <property type="entry name" value="PROKAR_LIPOPROTEIN"/>
    <property type="match status" value="1"/>
</dbReference>
<keyword evidence="6 8" id="KW-0449">Lipoprotein</keyword>
<dbReference type="Pfam" id="PF00691">
    <property type="entry name" value="OmpA"/>
    <property type="match status" value="1"/>
</dbReference>
<dbReference type="NCBIfam" id="TIGR02802">
    <property type="entry name" value="Pal_lipo"/>
    <property type="match status" value="1"/>
</dbReference>
<dbReference type="Proteomes" id="UP000276634">
    <property type="component" value="Unassembled WGS sequence"/>
</dbReference>
<dbReference type="PROSITE" id="PS51123">
    <property type="entry name" value="OMPA_2"/>
    <property type="match status" value="1"/>
</dbReference>
<keyword evidence="4 8" id="KW-0564">Palmitate</keyword>
<evidence type="ECO:0000256" key="9">
    <source>
        <dbReference type="SAM" id="MobiDB-lite"/>
    </source>
</evidence>
<comment type="subcellular location">
    <subcellularLocation>
        <location evidence="8">Cell outer membrane</location>
        <topology evidence="8">Lipid-anchor</topology>
    </subcellularLocation>
</comment>
<evidence type="ECO:0000256" key="6">
    <source>
        <dbReference type="ARBA" id="ARBA00023288"/>
    </source>
</evidence>
<keyword evidence="13" id="KW-1185">Reference proteome</keyword>
<keyword evidence="2 8" id="KW-0732">Signal</keyword>
<dbReference type="GO" id="GO:0009279">
    <property type="term" value="C:cell outer membrane"/>
    <property type="evidence" value="ECO:0007669"/>
    <property type="project" value="UniProtKB-SubCell"/>
</dbReference>
<evidence type="ECO:0000256" key="7">
    <source>
        <dbReference type="ARBA" id="ARBA00023306"/>
    </source>
</evidence>
<evidence type="ECO:0000256" key="1">
    <source>
        <dbReference type="ARBA" id="ARBA00022618"/>
    </source>
</evidence>
<dbReference type="InterPro" id="IPR006690">
    <property type="entry name" value="OMPA-like_CS"/>
</dbReference>
<keyword evidence="5 8" id="KW-0998">Cell outer membrane</keyword>
<evidence type="ECO:0000259" key="11">
    <source>
        <dbReference type="PROSITE" id="PS51123"/>
    </source>
</evidence>
<feature type="chain" id="PRO_5017972105" description="Peptidoglycan-associated lipoprotein" evidence="10">
    <location>
        <begin position="21"/>
        <end position="189"/>
    </location>
</feature>
<dbReference type="AlphaFoldDB" id="A0A3N1XT07"/>
<dbReference type="InterPro" id="IPR036737">
    <property type="entry name" value="OmpA-like_sf"/>
</dbReference>
<dbReference type="InterPro" id="IPR039001">
    <property type="entry name" value="Pal"/>
</dbReference>
<dbReference type="PANTHER" id="PTHR30329">
    <property type="entry name" value="STATOR ELEMENT OF FLAGELLAR MOTOR COMPLEX"/>
    <property type="match status" value="1"/>
</dbReference>
<evidence type="ECO:0000256" key="4">
    <source>
        <dbReference type="ARBA" id="ARBA00023139"/>
    </source>
</evidence>
<evidence type="ECO:0000256" key="5">
    <source>
        <dbReference type="ARBA" id="ARBA00023237"/>
    </source>
</evidence>